<keyword evidence="12" id="KW-0902">Two-component regulatory system</keyword>
<dbReference type="PROSITE" id="PS50109">
    <property type="entry name" value="HIS_KIN"/>
    <property type="match status" value="1"/>
</dbReference>
<dbReference type="SUPFAM" id="SSF47384">
    <property type="entry name" value="Homodimeric domain of signal transducing histidine kinase"/>
    <property type="match status" value="1"/>
</dbReference>
<dbReference type="CDD" id="cd00082">
    <property type="entry name" value="HisKA"/>
    <property type="match status" value="1"/>
</dbReference>
<evidence type="ECO:0000256" key="8">
    <source>
        <dbReference type="ARBA" id="ARBA00022741"/>
    </source>
</evidence>
<dbReference type="InterPro" id="IPR003661">
    <property type="entry name" value="HisK_dim/P_dom"/>
</dbReference>
<dbReference type="PROSITE" id="PS50885">
    <property type="entry name" value="HAMP"/>
    <property type="match status" value="1"/>
</dbReference>
<evidence type="ECO:0000256" key="4">
    <source>
        <dbReference type="ARBA" id="ARBA00022475"/>
    </source>
</evidence>
<dbReference type="OrthoDB" id="9786919at2"/>
<dbReference type="GO" id="GO:0005886">
    <property type="term" value="C:plasma membrane"/>
    <property type="evidence" value="ECO:0007669"/>
    <property type="project" value="UniProtKB-SubCell"/>
</dbReference>
<keyword evidence="13 15" id="KW-0472">Membrane</keyword>
<dbReference type="Proteomes" id="UP000448943">
    <property type="component" value="Unassembled WGS sequence"/>
</dbReference>
<dbReference type="Gene3D" id="1.10.287.130">
    <property type="match status" value="1"/>
</dbReference>
<dbReference type="InterPro" id="IPR005467">
    <property type="entry name" value="His_kinase_dom"/>
</dbReference>
<keyword evidence="10" id="KW-0067">ATP-binding</keyword>
<evidence type="ECO:0000256" key="13">
    <source>
        <dbReference type="ARBA" id="ARBA00023136"/>
    </source>
</evidence>
<dbReference type="RefSeq" id="WP_160646026.1">
    <property type="nucleotide sequence ID" value="NZ_SIJB01000023.1"/>
</dbReference>
<keyword evidence="4" id="KW-1003">Cell membrane</keyword>
<name>A0A6N9Q376_9BACL</name>
<dbReference type="Pfam" id="PF02518">
    <property type="entry name" value="HATPase_c"/>
    <property type="match status" value="1"/>
</dbReference>
<dbReference type="SMART" id="SM00388">
    <property type="entry name" value="HisKA"/>
    <property type="match status" value="1"/>
</dbReference>
<dbReference type="PRINTS" id="PR00344">
    <property type="entry name" value="BCTRLSENSOR"/>
</dbReference>
<dbReference type="GO" id="GO:0005524">
    <property type="term" value="F:ATP binding"/>
    <property type="evidence" value="ECO:0007669"/>
    <property type="project" value="UniProtKB-KW"/>
</dbReference>
<evidence type="ECO:0000256" key="7">
    <source>
        <dbReference type="ARBA" id="ARBA00022692"/>
    </source>
</evidence>
<dbReference type="EC" id="2.7.13.3" evidence="3"/>
<evidence type="ECO:0000256" key="6">
    <source>
        <dbReference type="ARBA" id="ARBA00022679"/>
    </source>
</evidence>
<evidence type="ECO:0000259" key="17">
    <source>
        <dbReference type="PROSITE" id="PS50885"/>
    </source>
</evidence>
<evidence type="ECO:0000256" key="11">
    <source>
        <dbReference type="ARBA" id="ARBA00022989"/>
    </source>
</evidence>
<keyword evidence="5" id="KW-0597">Phosphoprotein</keyword>
<dbReference type="InterPro" id="IPR003660">
    <property type="entry name" value="HAMP_dom"/>
</dbReference>
<evidence type="ECO:0000256" key="9">
    <source>
        <dbReference type="ARBA" id="ARBA00022777"/>
    </source>
</evidence>
<dbReference type="SUPFAM" id="SSF55874">
    <property type="entry name" value="ATPase domain of HSP90 chaperone/DNA topoisomerase II/histidine kinase"/>
    <property type="match status" value="1"/>
</dbReference>
<feature type="transmembrane region" description="Helical" evidence="15">
    <location>
        <begin position="165"/>
        <end position="185"/>
    </location>
</feature>
<evidence type="ECO:0000256" key="5">
    <source>
        <dbReference type="ARBA" id="ARBA00022553"/>
    </source>
</evidence>
<evidence type="ECO:0000256" key="14">
    <source>
        <dbReference type="SAM" id="Coils"/>
    </source>
</evidence>
<dbReference type="InterPro" id="IPR004358">
    <property type="entry name" value="Sig_transdc_His_kin-like_C"/>
</dbReference>
<reference evidence="18 19" key="1">
    <citation type="submission" date="2019-01" db="EMBL/GenBank/DDBJ databases">
        <title>Chengkuizengella sp. nov., isolated from deep-sea sediment of East Pacific Ocean.</title>
        <authorList>
            <person name="Yang J."/>
            <person name="Lai Q."/>
            <person name="Shao Z."/>
        </authorList>
    </citation>
    <scope>NUCLEOTIDE SEQUENCE [LARGE SCALE GENOMIC DNA]</scope>
    <source>
        <strain evidence="18 19">YPA3-1-1</strain>
    </source>
</reference>
<organism evidence="18 19">
    <name type="scientific">Chengkuizengella marina</name>
    <dbReference type="NCBI Taxonomy" id="2507566"/>
    <lineage>
        <taxon>Bacteria</taxon>
        <taxon>Bacillati</taxon>
        <taxon>Bacillota</taxon>
        <taxon>Bacilli</taxon>
        <taxon>Bacillales</taxon>
        <taxon>Paenibacillaceae</taxon>
        <taxon>Chengkuizengella</taxon>
    </lineage>
</organism>
<keyword evidence="7 15" id="KW-0812">Transmembrane</keyword>
<keyword evidence="14" id="KW-0175">Coiled coil</keyword>
<evidence type="ECO:0000313" key="19">
    <source>
        <dbReference type="Proteomes" id="UP000448943"/>
    </source>
</evidence>
<dbReference type="InterPro" id="IPR036097">
    <property type="entry name" value="HisK_dim/P_sf"/>
</dbReference>
<keyword evidence="11 15" id="KW-1133">Transmembrane helix</keyword>
<proteinExistence type="predicted"/>
<evidence type="ECO:0000256" key="10">
    <source>
        <dbReference type="ARBA" id="ARBA00022840"/>
    </source>
</evidence>
<evidence type="ECO:0000256" key="12">
    <source>
        <dbReference type="ARBA" id="ARBA00023012"/>
    </source>
</evidence>
<dbReference type="Gene3D" id="6.10.340.10">
    <property type="match status" value="1"/>
</dbReference>
<evidence type="ECO:0000256" key="1">
    <source>
        <dbReference type="ARBA" id="ARBA00000085"/>
    </source>
</evidence>
<feature type="domain" description="Histidine kinase" evidence="16">
    <location>
        <begin position="247"/>
        <end position="462"/>
    </location>
</feature>
<keyword evidence="6" id="KW-0808">Transferase</keyword>
<evidence type="ECO:0000256" key="15">
    <source>
        <dbReference type="SAM" id="Phobius"/>
    </source>
</evidence>
<evidence type="ECO:0000256" key="3">
    <source>
        <dbReference type="ARBA" id="ARBA00012438"/>
    </source>
</evidence>
<dbReference type="InterPro" id="IPR036890">
    <property type="entry name" value="HATPase_C_sf"/>
</dbReference>
<feature type="transmembrane region" description="Helical" evidence="15">
    <location>
        <begin position="20"/>
        <end position="39"/>
    </location>
</feature>
<comment type="caution">
    <text evidence="18">The sequence shown here is derived from an EMBL/GenBank/DDBJ whole genome shotgun (WGS) entry which is preliminary data.</text>
</comment>
<dbReference type="PANTHER" id="PTHR45528">
    <property type="entry name" value="SENSOR HISTIDINE KINASE CPXA"/>
    <property type="match status" value="1"/>
</dbReference>
<dbReference type="GO" id="GO:0000155">
    <property type="term" value="F:phosphorelay sensor kinase activity"/>
    <property type="evidence" value="ECO:0007669"/>
    <property type="project" value="InterPro"/>
</dbReference>
<dbReference type="SUPFAM" id="SSF158472">
    <property type="entry name" value="HAMP domain-like"/>
    <property type="match status" value="1"/>
</dbReference>
<keyword evidence="8" id="KW-0547">Nucleotide-binding</keyword>
<accession>A0A6N9Q376</accession>
<comment type="subcellular location">
    <subcellularLocation>
        <location evidence="2">Cell membrane</location>
        <topology evidence="2">Multi-pass membrane protein</topology>
    </subcellularLocation>
</comment>
<dbReference type="InterPro" id="IPR003594">
    <property type="entry name" value="HATPase_dom"/>
</dbReference>
<dbReference type="SMART" id="SM00304">
    <property type="entry name" value="HAMP"/>
    <property type="match status" value="1"/>
</dbReference>
<evidence type="ECO:0000259" key="16">
    <source>
        <dbReference type="PROSITE" id="PS50109"/>
    </source>
</evidence>
<keyword evidence="9 18" id="KW-0418">Kinase</keyword>
<dbReference type="Pfam" id="PF00512">
    <property type="entry name" value="HisKA"/>
    <property type="match status" value="1"/>
</dbReference>
<keyword evidence="19" id="KW-1185">Reference proteome</keyword>
<gene>
    <name evidence="18" type="ORF">ERL59_09655</name>
</gene>
<feature type="domain" description="HAMP" evidence="17">
    <location>
        <begin position="186"/>
        <end position="239"/>
    </location>
</feature>
<dbReference type="PANTHER" id="PTHR45528:SF12">
    <property type="entry name" value="SENSOR HISTIDINE KINASE ARSS"/>
    <property type="match status" value="1"/>
</dbReference>
<dbReference type="InterPro" id="IPR050398">
    <property type="entry name" value="HssS/ArlS-like"/>
</dbReference>
<sequence>MKIIKWVKKKQDSIPFKIKIFLMSFVFMSVFFLLFYRILFEVMMSGFKEQQQEEMISKAEMLSTLPMINDFQVDEWLERLVIEGERIRIVDSNGRIRYETSSEYKIDFPHTVFITEPSFHREKEKEYLIYTYRFPFSNNEYSGSIEISRNMKVLLNQMIKPMHPLLLWGGIAAAILSGLVSFILSKQLLLPMREMIYTMKLIRQKSLKERMPMCNRNDEIGHLSEMFNEMMDELEDSFNQQKQFIEDASHELRTPITILEGHLNLLNRWGKDNRQILEESLRTSTQELNRMKQLVITLLELTKSEVEEKTLPKEIINPYQKLTYLIEDFKPVYPEVLFSLRKSEKNVAILIDGDRFDQIFRILVDNAIKYSKSEEVIFVISKNLEHILISVQDKGIGIADEHLPYLFNRFYRIDKSRSREQGGSGLGLSIAKNLVEKYEGTIEIESKVGEGTKVIVSFPAIYIS</sequence>
<evidence type="ECO:0000256" key="2">
    <source>
        <dbReference type="ARBA" id="ARBA00004651"/>
    </source>
</evidence>
<dbReference type="CDD" id="cd06225">
    <property type="entry name" value="HAMP"/>
    <property type="match status" value="1"/>
</dbReference>
<feature type="coiled-coil region" evidence="14">
    <location>
        <begin position="231"/>
        <end position="294"/>
    </location>
</feature>
<comment type="catalytic activity">
    <reaction evidence="1">
        <text>ATP + protein L-histidine = ADP + protein N-phospho-L-histidine.</text>
        <dbReference type="EC" id="2.7.13.3"/>
    </reaction>
</comment>
<dbReference type="FunFam" id="3.30.565.10:FF:000006">
    <property type="entry name" value="Sensor histidine kinase WalK"/>
    <property type="match status" value="1"/>
</dbReference>
<dbReference type="SMART" id="SM00387">
    <property type="entry name" value="HATPase_c"/>
    <property type="match status" value="1"/>
</dbReference>
<evidence type="ECO:0000313" key="18">
    <source>
        <dbReference type="EMBL" id="NBI29224.1"/>
    </source>
</evidence>
<dbReference type="EMBL" id="SIJB01000023">
    <property type="protein sequence ID" value="NBI29224.1"/>
    <property type="molecule type" value="Genomic_DNA"/>
</dbReference>
<dbReference type="FunFam" id="1.10.287.130:FF:000001">
    <property type="entry name" value="Two-component sensor histidine kinase"/>
    <property type="match status" value="1"/>
</dbReference>
<dbReference type="AlphaFoldDB" id="A0A6N9Q376"/>
<protein>
    <recommendedName>
        <fullName evidence="3">histidine kinase</fullName>
        <ecNumber evidence="3">2.7.13.3</ecNumber>
    </recommendedName>
</protein>
<dbReference type="Gene3D" id="3.30.565.10">
    <property type="entry name" value="Histidine kinase-like ATPase, C-terminal domain"/>
    <property type="match status" value="1"/>
</dbReference>
<dbReference type="Pfam" id="PF00672">
    <property type="entry name" value="HAMP"/>
    <property type="match status" value="1"/>
</dbReference>